<dbReference type="VEuPathDB" id="PlasmoDB:PKNH_0827100"/>
<dbReference type="AlphaFoldDB" id="A0A1A7W4L2"/>
<keyword evidence="1" id="KW-0863">Zinc-finger</keyword>
<keyword evidence="1" id="KW-0479">Metal-binding</keyword>
<reference evidence="5 6" key="2">
    <citation type="submission" date="2016-05" db="EMBL/GenBank/DDBJ databases">
        <authorList>
            <person name="Sharaf H."/>
        </authorList>
    </citation>
    <scope>NUCLEOTIDE SEQUENCE [LARGE SCALE GENOMIC DNA]</scope>
    <source>
        <strain evidence="5 6">H</strain>
    </source>
</reference>
<accession>A0A1A7W4L2</accession>
<dbReference type="Proteomes" id="UP000182142">
    <property type="component" value="Unassembled WGS sequence"/>
</dbReference>
<dbReference type="GO" id="GO:0097196">
    <property type="term" value="C:Shu complex"/>
    <property type="evidence" value="ECO:0007669"/>
    <property type="project" value="TreeGrafter"/>
</dbReference>
<evidence type="ECO:0000313" key="3">
    <source>
        <dbReference type="EMBL" id="SBO22241.1"/>
    </source>
</evidence>
<protein>
    <submittedName>
        <fullName evidence="4">Zinc finger protein, putative</fullName>
    </submittedName>
</protein>
<name>A0A1A7W4L2_PLAKH</name>
<dbReference type="PROSITE" id="PS50966">
    <property type="entry name" value="ZF_SWIM"/>
    <property type="match status" value="1"/>
</dbReference>
<keyword evidence="1" id="KW-0862">Zinc</keyword>
<dbReference type="GO" id="GO:0008270">
    <property type="term" value="F:zinc ion binding"/>
    <property type="evidence" value="ECO:0007669"/>
    <property type="project" value="UniProtKB-KW"/>
</dbReference>
<reference evidence="4" key="1">
    <citation type="submission" date="2016-05" db="EMBL/GenBank/DDBJ databases">
        <authorList>
            <person name="Lavstsen T."/>
            <person name="Jespersen J.S."/>
        </authorList>
    </citation>
    <scope>NUCLEOTIDE SEQUENCE [LARGE SCALE GENOMIC DNA]</scope>
</reference>
<dbReference type="InterPro" id="IPR007527">
    <property type="entry name" value="Znf_SWIM"/>
</dbReference>
<dbReference type="Proteomes" id="UP000182128">
    <property type="component" value="Unassembled WGS sequence"/>
</dbReference>
<feature type="domain" description="SWIM-type" evidence="2">
    <location>
        <begin position="133"/>
        <end position="179"/>
    </location>
</feature>
<dbReference type="EMBL" id="CWHR02000020">
    <property type="protein sequence ID" value="SBO28847.1"/>
    <property type="molecule type" value="Genomic_DNA"/>
</dbReference>
<evidence type="ECO:0000313" key="4">
    <source>
        <dbReference type="EMBL" id="SBO28847.1"/>
    </source>
</evidence>
<gene>
    <name evidence="3" type="ORF">PKNA1_C2_0827100</name>
    <name evidence="4" type="ORF">PKNA1_H1_0827100</name>
</gene>
<evidence type="ECO:0000256" key="1">
    <source>
        <dbReference type="PROSITE-ProRule" id="PRU00325"/>
    </source>
</evidence>
<evidence type="ECO:0000259" key="2">
    <source>
        <dbReference type="PROSITE" id="PS50966"/>
    </source>
</evidence>
<evidence type="ECO:0000313" key="6">
    <source>
        <dbReference type="Proteomes" id="UP000182142"/>
    </source>
</evidence>
<dbReference type="GO" id="GO:0000724">
    <property type="term" value="P:double-strand break repair via homologous recombination"/>
    <property type="evidence" value="ECO:0007669"/>
    <property type="project" value="TreeGrafter"/>
</dbReference>
<dbReference type="OrthoDB" id="337581at2759"/>
<proteinExistence type="predicted"/>
<evidence type="ECO:0000313" key="5">
    <source>
        <dbReference type="Proteomes" id="UP000182128"/>
    </source>
</evidence>
<dbReference type="EMBL" id="CWHQ02000005">
    <property type="protein sequence ID" value="SBO22241.1"/>
    <property type="molecule type" value="Genomic_DNA"/>
</dbReference>
<organism evidence="4 6">
    <name type="scientific">Plasmodium knowlesi (strain H)</name>
    <dbReference type="NCBI Taxonomy" id="5851"/>
    <lineage>
        <taxon>Eukaryota</taxon>
        <taxon>Sar</taxon>
        <taxon>Alveolata</taxon>
        <taxon>Apicomplexa</taxon>
        <taxon>Aconoidasida</taxon>
        <taxon>Haemosporida</taxon>
        <taxon>Plasmodiidae</taxon>
        <taxon>Plasmodium</taxon>
        <taxon>Plasmodium (Plasmodium)</taxon>
    </lineage>
</organism>
<sequence length="203" mass="24297">MDTRANIVNSLILSLRRCTNRNKYVLLLNELLSLFPMHAERSLELCLNSKIKKYTLIKEKRPEKDYPLYPSQFRRNSKNWRWTSHDACLSDCTDVVRAQKRKGILGEHVLAHFKKTEKKTKKRKKKKKSRLHFFVVPGNNDKYLVFQNFCSCFYFKQKVLWNNKDVMCKHVLSVHLAESFKNYVNIFLDSSLFFEWFVKKLHA</sequence>
<dbReference type="PANTHER" id="PTHR28498:SF1">
    <property type="entry name" value="ZINC FINGER SWIM DOMAIN-CONTAINING PROTEIN 7"/>
    <property type="match status" value="1"/>
</dbReference>
<dbReference type="PANTHER" id="PTHR28498">
    <property type="entry name" value="ZINC FINGER SWIM DOMAIN-CONTAINING PROTEIN 7"/>
    <property type="match status" value="1"/>
</dbReference>